<keyword evidence="2" id="KW-1185">Reference proteome</keyword>
<name>A0A1Q2HRF6_9BACT</name>
<accession>A0A1Q2HRF6</accession>
<sequence length="32" mass="3956">MIANQRFMNRRSFSEATMKYKYTMKVSYTELE</sequence>
<dbReference type="KEGG" id="pbu:L21SP3_01673"/>
<gene>
    <name evidence="1" type="ORF">L21SP3_01673</name>
</gene>
<reference evidence="2" key="1">
    <citation type="submission" date="2017-02" db="EMBL/GenBank/DDBJ databases">
        <title>Comparative genomics and description of representatives of a novel lineage of planctomycetes thriving in anoxic sediments.</title>
        <authorList>
            <person name="Spring S."/>
            <person name="Bunk B."/>
            <person name="Sproer C."/>
            <person name="Klenk H.-P."/>
        </authorList>
    </citation>
    <scope>NUCLEOTIDE SEQUENCE [LARGE SCALE GENOMIC DNA]</scope>
    <source>
        <strain evidence="2">L21-RPul-D3</strain>
    </source>
</reference>
<dbReference type="Proteomes" id="UP000188273">
    <property type="component" value="Chromosome"/>
</dbReference>
<dbReference type="EMBL" id="CP019633">
    <property type="protein sequence ID" value="AQQ09854.1"/>
    <property type="molecule type" value="Genomic_DNA"/>
</dbReference>
<dbReference type="STRING" id="1940790.L21SP3_01673"/>
<organism evidence="1 2">
    <name type="scientific">Sedimentisphaera cyanobacteriorum</name>
    <dbReference type="NCBI Taxonomy" id="1940790"/>
    <lineage>
        <taxon>Bacteria</taxon>
        <taxon>Pseudomonadati</taxon>
        <taxon>Planctomycetota</taxon>
        <taxon>Phycisphaerae</taxon>
        <taxon>Sedimentisphaerales</taxon>
        <taxon>Sedimentisphaeraceae</taxon>
        <taxon>Sedimentisphaera</taxon>
    </lineage>
</organism>
<evidence type="ECO:0000313" key="1">
    <source>
        <dbReference type="EMBL" id="AQQ09854.1"/>
    </source>
</evidence>
<dbReference type="AlphaFoldDB" id="A0A1Q2HRF6"/>
<evidence type="ECO:0000313" key="2">
    <source>
        <dbReference type="Proteomes" id="UP000188273"/>
    </source>
</evidence>
<protein>
    <submittedName>
        <fullName evidence="1">Uncharacterized protein</fullName>
    </submittedName>
</protein>
<proteinExistence type="predicted"/>